<dbReference type="InterPro" id="IPR000731">
    <property type="entry name" value="SSD"/>
</dbReference>
<sequence>MASRIFQAHGEFCASYPWEVIVATLTLTVCMLTVDQRPIGLPPEPQRQCNWGNNCLGLEEYNAVDVIVMTIIRCVAVLYSYYQFCQLHKLGSKYILGKWNTQTGGSHNWFHKSSISGGNTDIETDSYLRRHCSFANVDSWDHPR</sequence>
<evidence type="ECO:0000259" key="1">
    <source>
        <dbReference type="PROSITE" id="PS50156"/>
    </source>
</evidence>
<dbReference type="PROSITE" id="PS50156">
    <property type="entry name" value="SSD"/>
    <property type="match status" value="1"/>
</dbReference>
<evidence type="ECO:0000313" key="2">
    <source>
        <dbReference type="EMBL" id="CAG2067983.1"/>
    </source>
</evidence>
<keyword evidence="3" id="KW-1185">Reference proteome</keyword>
<reference evidence="2" key="1">
    <citation type="submission" date="2021-03" db="EMBL/GenBank/DDBJ databases">
        <authorList>
            <person name="Tran Van P."/>
        </authorList>
    </citation>
    <scope>NUCLEOTIDE SEQUENCE</scope>
</reference>
<accession>A0ABN7PJM3</accession>
<proteinExistence type="predicted"/>
<comment type="caution">
    <text evidence="2">The sequence shown here is derived from an EMBL/GenBank/DDBJ whole genome shotgun (WGS) entry which is preliminary data.</text>
</comment>
<dbReference type="EMBL" id="CAJPIN010079403">
    <property type="protein sequence ID" value="CAG2067983.1"/>
    <property type="molecule type" value="Genomic_DNA"/>
</dbReference>
<feature type="domain" description="SSD" evidence="1">
    <location>
        <begin position="65"/>
        <end position="97"/>
    </location>
</feature>
<name>A0ABN7PJM3_TIMPD</name>
<protein>
    <recommendedName>
        <fullName evidence="1">SSD domain-containing protein</fullName>
    </recommendedName>
</protein>
<dbReference type="Proteomes" id="UP001153148">
    <property type="component" value="Unassembled WGS sequence"/>
</dbReference>
<gene>
    <name evidence="2" type="ORF">TPAB3V08_LOCUS14926</name>
</gene>
<evidence type="ECO:0000313" key="3">
    <source>
        <dbReference type="Proteomes" id="UP001153148"/>
    </source>
</evidence>
<organism evidence="2 3">
    <name type="scientific">Timema podura</name>
    <name type="common">Walking stick</name>
    <dbReference type="NCBI Taxonomy" id="61482"/>
    <lineage>
        <taxon>Eukaryota</taxon>
        <taxon>Metazoa</taxon>
        <taxon>Ecdysozoa</taxon>
        <taxon>Arthropoda</taxon>
        <taxon>Hexapoda</taxon>
        <taxon>Insecta</taxon>
        <taxon>Pterygota</taxon>
        <taxon>Neoptera</taxon>
        <taxon>Polyneoptera</taxon>
        <taxon>Phasmatodea</taxon>
        <taxon>Timematodea</taxon>
        <taxon>Timematoidea</taxon>
        <taxon>Timematidae</taxon>
        <taxon>Timema</taxon>
    </lineage>
</organism>